<dbReference type="Proteomes" id="UP000790787">
    <property type="component" value="Chromosome 15"/>
</dbReference>
<accession>A0AC58SRM4</accession>
<reference evidence="2" key="2">
    <citation type="submission" date="2025-08" db="UniProtKB">
        <authorList>
            <consortium name="RefSeq"/>
        </authorList>
    </citation>
    <scope>IDENTIFICATION</scope>
    <source>
        <tissue evidence="2">Leaf</tissue>
    </source>
</reference>
<name>A0AC58SRM4_TOBAC</name>
<gene>
    <name evidence="2" type="primary">LOC142169621</name>
</gene>
<proteinExistence type="predicted"/>
<keyword evidence="1" id="KW-1185">Reference proteome</keyword>
<evidence type="ECO:0000313" key="1">
    <source>
        <dbReference type="Proteomes" id="UP000790787"/>
    </source>
</evidence>
<evidence type="ECO:0000313" key="2">
    <source>
        <dbReference type="RefSeq" id="XP_075087611.1"/>
    </source>
</evidence>
<reference evidence="1" key="1">
    <citation type="journal article" date="2014" name="Nat. Commun.">
        <title>The tobacco genome sequence and its comparison with those of tomato and potato.</title>
        <authorList>
            <person name="Sierro N."/>
            <person name="Battey J.N."/>
            <person name="Ouadi S."/>
            <person name="Bakaher N."/>
            <person name="Bovet L."/>
            <person name="Willig A."/>
            <person name="Goepfert S."/>
            <person name="Peitsch M.C."/>
            <person name="Ivanov N.V."/>
        </authorList>
    </citation>
    <scope>NUCLEOTIDE SEQUENCE [LARGE SCALE GENOMIC DNA]</scope>
</reference>
<organism evidence="1 2">
    <name type="scientific">Nicotiana tabacum</name>
    <name type="common">Common tobacco</name>
    <dbReference type="NCBI Taxonomy" id="4097"/>
    <lineage>
        <taxon>Eukaryota</taxon>
        <taxon>Viridiplantae</taxon>
        <taxon>Streptophyta</taxon>
        <taxon>Embryophyta</taxon>
        <taxon>Tracheophyta</taxon>
        <taxon>Spermatophyta</taxon>
        <taxon>Magnoliopsida</taxon>
        <taxon>eudicotyledons</taxon>
        <taxon>Gunneridae</taxon>
        <taxon>Pentapetalae</taxon>
        <taxon>asterids</taxon>
        <taxon>lamiids</taxon>
        <taxon>Solanales</taxon>
        <taxon>Solanaceae</taxon>
        <taxon>Nicotianoideae</taxon>
        <taxon>Nicotianeae</taxon>
        <taxon>Nicotiana</taxon>
    </lineage>
</organism>
<sequence length="261" mass="29444">MDQKLELCKFLTIKEVKGAIFALSGDSASGPDGFTRVFYQHCWDTVWEDIFKLLKEFYGGASLPKLVTHTNLVLLLKKPQVQTFSDIRLISLSNIINKEIVTDIRLRGKPANVVIKLDMAKVLSRSLNKLFGNKRFIGFGMPKWTDPLNHLAYADDTKKFASADPYSLGKVVEVLTMYEQIFGQLINKTKSSYYMHTKVARNLVDSVGAINGFQKDISGLTKEEGRSRHWTKWLNLCLPKVEGGLGFKSLFDVSKALFAKL</sequence>
<protein>
    <submittedName>
        <fullName evidence="2">Uncharacterized protein LOC142169621</fullName>
    </submittedName>
</protein>
<dbReference type="RefSeq" id="XP_075087611.1">
    <property type="nucleotide sequence ID" value="XM_075231510.1"/>
</dbReference>